<dbReference type="RefSeq" id="WP_074315805.1">
    <property type="nucleotide sequence ID" value="NZ_FSQT01000002.1"/>
</dbReference>
<organism evidence="1 2">
    <name type="scientific">Micromonospora cremea</name>
    <dbReference type="NCBI Taxonomy" id="709881"/>
    <lineage>
        <taxon>Bacteria</taxon>
        <taxon>Bacillati</taxon>
        <taxon>Actinomycetota</taxon>
        <taxon>Actinomycetes</taxon>
        <taxon>Micromonosporales</taxon>
        <taxon>Micromonosporaceae</taxon>
        <taxon>Micromonospora</taxon>
    </lineage>
</organism>
<reference evidence="2" key="1">
    <citation type="submission" date="2016-12" db="EMBL/GenBank/DDBJ databases">
        <authorList>
            <person name="Varghese N."/>
            <person name="Submissions S."/>
        </authorList>
    </citation>
    <scope>NUCLEOTIDE SEQUENCE [LARGE SCALE GENOMIC DNA]</scope>
    <source>
        <strain evidence="2">DSM 45599</strain>
    </source>
</reference>
<proteinExistence type="predicted"/>
<dbReference type="AlphaFoldDB" id="A0A1N6A440"/>
<dbReference type="OrthoDB" id="3370374at2"/>
<dbReference type="Proteomes" id="UP000185124">
    <property type="component" value="Unassembled WGS sequence"/>
</dbReference>
<keyword evidence="2" id="KW-1185">Reference proteome</keyword>
<protein>
    <submittedName>
        <fullName evidence="1">Uncharacterized protein</fullName>
    </submittedName>
</protein>
<dbReference type="STRING" id="709881.SAMN04489832_4902"/>
<gene>
    <name evidence="1" type="ORF">SAMN04489832_4902</name>
</gene>
<name>A0A1N6A440_9ACTN</name>
<accession>A0A1N6A440</accession>
<sequence>MDEIARHLRAVTAVAPPTRIDLDRLIAADRQRRQHRTWTLAGAGVAAVAVTPALIAGPEPGDGGMALPTMSSGTGSTGGLCRTVLPTASGPLPPLPTYDTVRARPTEPPQEGEARLTGALRAAVDVVVPSDVTVVGAVPQCDRPQFAYQPRNREYRAVALLSRDDLRGHLMVTVRPTPAEVQADCAELPYRGECEVRGLGDDGVAMVSSSTDPGGGVHRWAQLQRVDKTLVTVTADNIVVAADGTPELTAPEPLLTAHELVELARAPGLTLYP</sequence>
<evidence type="ECO:0000313" key="2">
    <source>
        <dbReference type="Proteomes" id="UP000185124"/>
    </source>
</evidence>
<evidence type="ECO:0000313" key="1">
    <source>
        <dbReference type="EMBL" id="SIN28794.1"/>
    </source>
</evidence>
<dbReference type="EMBL" id="FSQT01000002">
    <property type="protein sequence ID" value="SIN28794.1"/>
    <property type="molecule type" value="Genomic_DNA"/>
</dbReference>